<dbReference type="Gramene" id="TKW32810">
    <property type="protein sequence ID" value="TKW32810"/>
    <property type="gene ID" value="SEVIR_2G191900v2"/>
</dbReference>
<dbReference type="Proteomes" id="UP000298652">
    <property type="component" value="Chromosome 2"/>
</dbReference>
<proteinExistence type="predicted"/>
<gene>
    <name evidence="2" type="ORF">SEVIR_2G191900v2</name>
</gene>
<evidence type="ECO:0000256" key="1">
    <source>
        <dbReference type="SAM" id="MobiDB-lite"/>
    </source>
</evidence>
<feature type="region of interest" description="Disordered" evidence="1">
    <location>
        <begin position="37"/>
        <end position="91"/>
    </location>
</feature>
<dbReference type="AlphaFoldDB" id="A0A4U6VSG4"/>
<keyword evidence="3" id="KW-1185">Reference proteome</keyword>
<evidence type="ECO:0000313" key="2">
    <source>
        <dbReference type="EMBL" id="TKW32810.1"/>
    </source>
</evidence>
<evidence type="ECO:0000313" key="3">
    <source>
        <dbReference type="Proteomes" id="UP000298652"/>
    </source>
</evidence>
<protein>
    <submittedName>
        <fullName evidence="2">Uncharacterized protein</fullName>
    </submittedName>
</protein>
<reference evidence="2" key="1">
    <citation type="submission" date="2019-03" db="EMBL/GenBank/DDBJ databases">
        <title>WGS assembly of Setaria viridis.</title>
        <authorList>
            <person name="Huang P."/>
            <person name="Jenkins J."/>
            <person name="Grimwood J."/>
            <person name="Barry K."/>
            <person name="Healey A."/>
            <person name="Mamidi S."/>
            <person name="Sreedasyam A."/>
            <person name="Shu S."/>
            <person name="Feldman M."/>
            <person name="Wu J."/>
            <person name="Yu Y."/>
            <person name="Chen C."/>
            <person name="Johnson J."/>
            <person name="Rokhsar D."/>
            <person name="Baxter I."/>
            <person name="Schmutz J."/>
            <person name="Brutnell T."/>
            <person name="Kellogg E."/>
        </authorList>
    </citation>
    <scope>NUCLEOTIDE SEQUENCE [LARGE SCALE GENOMIC DNA]</scope>
</reference>
<dbReference type="EMBL" id="CM016553">
    <property type="protein sequence ID" value="TKW32810.1"/>
    <property type="molecule type" value="Genomic_DNA"/>
</dbReference>
<organism evidence="2 3">
    <name type="scientific">Setaria viridis</name>
    <name type="common">Green bristlegrass</name>
    <name type="synonym">Setaria italica subsp. viridis</name>
    <dbReference type="NCBI Taxonomy" id="4556"/>
    <lineage>
        <taxon>Eukaryota</taxon>
        <taxon>Viridiplantae</taxon>
        <taxon>Streptophyta</taxon>
        <taxon>Embryophyta</taxon>
        <taxon>Tracheophyta</taxon>
        <taxon>Spermatophyta</taxon>
        <taxon>Magnoliopsida</taxon>
        <taxon>Liliopsida</taxon>
        <taxon>Poales</taxon>
        <taxon>Poaceae</taxon>
        <taxon>PACMAD clade</taxon>
        <taxon>Panicoideae</taxon>
        <taxon>Panicodae</taxon>
        <taxon>Paniceae</taxon>
        <taxon>Cenchrinae</taxon>
        <taxon>Setaria</taxon>
    </lineage>
</organism>
<sequence>MLYPFLLNPSSLSFLQSPAHDVLLCLTRSRLVPRRCRCPGAAFAPPPPPAREGPKHIGSPSSPTTPPSARTPPERPARLAPLPRTRTEGASQVRRLLGTWRGVFGPTKVRYKVEPRGAAFFFFSLRLRR</sequence>
<accession>A0A4U6VSG4</accession>
<name>A0A4U6VSG4_SETVI</name>